<feature type="non-terminal residue" evidence="2">
    <location>
        <position position="56"/>
    </location>
</feature>
<accession>A0A392W8V5</accession>
<comment type="caution">
    <text evidence="2">The sequence shown here is derived from an EMBL/GenBank/DDBJ whole genome shotgun (WGS) entry which is preliminary data.</text>
</comment>
<evidence type="ECO:0000313" key="3">
    <source>
        <dbReference type="Proteomes" id="UP000265520"/>
    </source>
</evidence>
<evidence type="ECO:0000313" key="2">
    <source>
        <dbReference type="EMBL" id="MCI96706.1"/>
    </source>
</evidence>
<evidence type="ECO:0000256" key="1">
    <source>
        <dbReference type="SAM" id="MobiDB-lite"/>
    </source>
</evidence>
<sequence length="56" mass="5471">MVGGGNGEWPGGGGFSPGPMTLLSSLFGDNDDCKTFSELLAGAMLDVEHGGGRGGG</sequence>
<reference evidence="2 3" key="1">
    <citation type="journal article" date="2018" name="Front. Plant Sci.">
        <title>Red Clover (Trifolium pratense) and Zigzag Clover (T. medium) - A Picture of Genomic Similarities and Differences.</title>
        <authorList>
            <person name="Dluhosova J."/>
            <person name="Istvanek J."/>
            <person name="Nedelnik J."/>
            <person name="Repkova J."/>
        </authorList>
    </citation>
    <scope>NUCLEOTIDE SEQUENCE [LARGE SCALE GENOMIC DNA]</scope>
    <source>
        <strain evidence="3">cv. 10/8</strain>
        <tissue evidence="2">Leaf</tissue>
    </source>
</reference>
<organism evidence="2 3">
    <name type="scientific">Trifolium medium</name>
    <dbReference type="NCBI Taxonomy" id="97028"/>
    <lineage>
        <taxon>Eukaryota</taxon>
        <taxon>Viridiplantae</taxon>
        <taxon>Streptophyta</taxon>
        <taxon>Embryophyta</taxon>
        <taxon>Tracheophyta</taxon>
        <taxon>Spermatophyta</taxon>
        <taxon>Magnoliopsida</taxon>
        <taxon>eudicotyledons</taxon>
        <taxon>Gunneridae</taxon>
        <taxon>Pentapetalae</taxon>
        <taxon>rosids</taxon>
        <taxon>fabids</taxon>
        <taxon>Fabales</taxon>
        <taxon>Fabaceae</taxon>
        <taxon>Papilionoideae</taxon>
        <taxon>50 kb inversion clade</taxon>
        <taxon>NPAAA clade</taxon>
        <taxon>Hologalegina</taxon>
        <taxon>IRL clade</taxon>
        <taxon>Trifolieae</taxon>
        <taxon>Trifolium</taxon>
    </lineage>
</organism>
<dbReference type="Proteomes" id="UP000265520">
    <property type="component" value="Unassembled WGS sequence"/>
</dbReference>
<proteinExistence type="predicted"/>
<name>A0A392W8V5_9FABA</name>
<protein>
    <submittedName>
        <fullName evidence="2">WRKY transcription factor</fullName>
    </submittedName>
</protein>
<feature type="region of interest" description="Disordered" evidence="1">
    <location>
        <begin position="1"/>
        <end position="20"/>
    </location>
</feature>
<dbReference type="AlphaFoldDB" id="A0A392W8V5"/>
<keyword evidence="3" id="KW-1185">Reference proteome</keyword>
<feature type="compositionally biased region" description="Gly residues" evidence="1">
    <location>
        <begin position="1"/>
        <end position="16"/>
    </location>
</feature>
<dbReference type="EMBL" id="LXQA011421960">
    <property type="protein sequence ID" value="MCI96706.1"/>
    <property type="molecule type" value="Genomic_DNA"/>
</dbReference>